<dbReference type="RefSeq" id="WP_059434379.1">
    <property type="nucleotide sequence ID" value="NZ_FAUY01000002.1"/>
</dbReference>
<organism evidence="1 2">
    <name type="scientific">Campylobacter hyointestinalis subsp. hyointestinalis</name>
    <dbReference type="NCBI Taxonomy" id="91352"/>
    <lineage>
        <taxon>Bacteria</taxon>
        <taxon>Pseudomonadati</taxon>
        <taxon>Campylobacterota</taxon>
        <taxon>Epsilonproteobacteria</taxon>
        <taxon>Campylobacterales</taxon>
        <taxon>Campylobacteraceae</taxon>
        <taxon>Campylobacter</taxon>
    </lineage>
</organism>
<dbReference type="EMBL" id="FAVC01000001">
    <property type="protein sequence ID" value="CUU70745.1"/>
    <property type="molecule type" value="Genomic_DNA"/>
</dbReference>
<protein>
    <submittedName>
        <fullName evidence="1">Uncharacterized protein</fullName>
    </submittedName>
</protein>
<sequence>MQDIGVGLSIGLAFQGITSIKTCETSFNRLRKAINNAGGSVKNLKRDLAAIKRYRKKEYIKFI</sequence>
<reference evidence="1 2" key="1">
    <citation type="submission" date="2015-11" db="EMBL/GenBank/DDBJ databases">
        <authorList>
            <consortium name="Pathogen Informatics"/>
        </authorList>
    </citation>
    <scope>NUCLEOTIDE SEQUENCE [LARGE SCALE GENOMIC DNA]</scope>
    <source>
        <strain evidence="1 2">007A-0283</strain>
    </source>
</reference>
<gene>
    <name evidence="1" type="ORF">ERS739223_00211</name>
</gene>
<proteinExistence type="predicted"/>
<dbReference type="AlphaFoldDB" id="A0A9W5AKF7"/>
<dbReference type="Proteomes" id="UP000052245">
    <property type="component" value="Unassembled WGS sequence"/>
</dbReference>
<evidence type="ECO:0000313" key="1">
    <source>
        <dbReference type="EMBL" id="CUU70745.1"/>
    </source>
</evidence>
<accession>A0A9W5AKF7</accession>
<name>A0A9W5AKF7_CAMHY</name>
<comment type="caution">
    <text evidence="1">The sequence shown here is derived from an EMBL/GenBank/DDBJ whole genome shotgun (WGS) entry which is preliminary data.</text>
</comment>
<evidence type="ECO:0000313" key="2">
    <source>
        <dbReference type="Proteomes" id="UP000052245"/>
    </source>
</evidence>